<reference evidence="2 3" key="1">
    <citation type="submission" date="2018-05" db="EMBL/GenBank/DDBJ databases">
        <title>Genomic Encyclopedia of Type Strains, Phase IV (KMG-IV): sequencing the most valuable type-strain genomes for metagenomic binning, comparative biology and taxonomic classification.</title>
        <authorList>
            <person name="Goeker M."/>
        </authorList>
    </citation>
    <scope>NUCLEOTIDE SEQUENCE [LARGE SCALE GENOMIC DNA]</scope>
    <source>
        <strain evidence="2 3">DSM 25350</strain>
    </source>
</reference>
<accession>A0A316FCW6</accession>
<dbReference type="OrthoDB" id="6193918at2"/>
<dbReference type="EMBL" id="QGGU01000014">
    <property type="protein sequence ID" value="PWK45329.1"/>
    <property type="molecule type" value="Genomic_DNA"/>
</dbReference>
<name>A0A316FCW6_9GAMM</name>
<evidence type="ECO:0000313" key="2">
    <source>
        <dbReference type="EMBL" id="PWK45329.1"/>
    </source>
</evidence>
<keyword evidence="1" id="KW-0732">Signal</keyword>
<organism evidence="2 3">
    <name type="scientific">Pleionea mediterranea</name>
    <dbReference type="NCBI Taxonomy" id="523701"/>
    <lineage>
        <taxon>Bacteria</taxon>
        <taxon>Pseudomonadati</taxon>
        <taxon>Pseudomonadota</taxon>
        <taxon>Gammaproteobacteria</taxon>
        <taxon>Oceanospirillales</taxon>
        <taxon>Pleioneaceae</taxon>
        <taxon>Pleionea</taxon>
    </lineage>
</organism>
<protein>
    <submittedName>
        <fullName evidence="2">Uncharacterized protein</fullName>
    </submittedName>
</protein>
<dbReference type="RefSeq" id="WP_109764876.1">
    <property type="nucleotide sequence ID" value="NZ_QGGU01000014.1"/>
</dbReference>
<gene>
    <name evidence="2" type="ORF">C8D97_1142</name>
</gene>
<sequence length="174" mass="19340">MKYLTVVVMVLISLNANAESVGDCKGTPSSAVTSLPEPLNKWGQIVCTPYGHIITNKEGWIWSNPGSYSPVMIPSQMVRDNPEPLANESYFIKIEMGELSGKEAQESVNLFEKGFDTSESKPSVYSLNVTSSSGKSLDFKFFDYGNSQWGMWCNKECDPNSKFMLLNMAKEPNQ</sequence>
<keyword evidence="3" id="KW-1185">Reference proteome</keyword>
<evidence type="ECO:0000313" key="3">
    <source>
        <dbReference type="Proteomes" id="UP000245790"/>
    </source>
</evidence>
<dbReference type="Proteomes" id="UP000245790">
    <property type="component" value="Unassembled WGS sequence"/>
</dbReference>
<feature type="signal peptide" evidence="1">
    <location>
        <begin position="1"/>
        <end position="18"/>
    </location>
</feature>
<dbReference type="AlphaFoldDB" id="A0A316FCW6"/>
<evidence type="ECO:0000256" key="1">
    <source>
        <dbReference type="SAM" id="SignalP"/>
    </source>
</evidence>
<feature type="chain" id="PRO_5016317981" evidence="1">
    <location>
        <begin position="19"/>
        <end position="174"/>
    </location>
</feature>
<comment type="caution">
    <text evidence="2">The sequence shown here is derived from an EMBL/GenBank/DDBJ whole genome shotgun (WGS) entry which is preliminary data.</text>
</comment>
<proteinExistence type="predicted"/>